<dbReference type="PRINTS" id="PR00455">
    <property type="entry name" value="HTHTETR"/>
</dbReference>
<proteinExistence type="predicted"/>
<feature type="domain" description="HTH tetR-type" evidence="3">
    <location>
        <begin position="13"/>
        <end position="73"/>
    </location>
</feature>
<keyword evidence="1 2" id="KW-0238">DNA-binding</keyword>
<evidence type="ECO:0000256" key="2">
    <source>
        <dbReference type="PROSITE-ProRule" id="PRU00335"/>
    </source>
</evidence>
<dbReference type="PANTHER" id="PTHR30055:SF226">
    <property type="entry name" value="HTH-TYPE TRANSCRIPTIONAL REGULATOR PKSA"/>
    <property type="match status" value="1"/>
</dbReference>
<name>A0ABN2J3Y2_9ACTN</name>
<evidence type="ECO:0000256" key="1">
    <source>
        <dbReference type="ARBA" id="ARBA00023125"/>
    </source>
</evidence>
<dbReference type="SUPFAM" id="SSF46689">
    <property type="entry name" value="Homeodomain-like"/>
    <property type="match status" value="1"/>
</dbReference>
<evidence type="ECO:0000313" key="4">
    <source>
        <dbReference type="EMBL" id="GAA1717444.1"/>
    </source>
</evidence>
<dbReference type="InterPro" id="IPR001647">
    <property type="entry name" value="HTH_TetR"/>
</dbReference>
<dbReference type="PANTHER" id="PTHR30055">
    <property type="entry name" value="HTH-TYPE TRANSCRIPTIONAL REGULATOR RUTR"/>
    <property type="match status" value="1"/>
</dbReference>
<dbReference type="Pfam" id="PF00440">
    <property type="entry name" value="TetR_N"/>
    <property type="match status" value="1"/>
</dbReference>
<dbReference type="EMBL" id="BAAANY010000042">
    <property type="protein sequence ID" value="GAA1717444.1"/>
    <property type="molecule type" value="Genomic_DNA"/>
</dbReference>
<sequence>MNVHSDNQTFIETARRAQLVDCAIQAIAEWGYARASMAKIAARAGVSTGVISYHFGSKEELIEQVVATVVTVGKEAIEPHVRAAGGARAGLRALIITNLDFIRTHPAYMRAMVEIIARGGPVDGSGPYAGHGDAAIEDVQKVLHWGQQTGEFRHLDTRVVAVALRAAIDAIATRLSAEPDLDLVRYGEQLADMFDFATRKGQ</sequence>
<organism evidence="4 5">
    <name type="scientific">Fodinicola feengrottensis</name>
    <dbReference type="NCBI Taxonomy" id="435914"/>
    <lineage>
        <taxon>Bacteria</taxon>
        <taxon>Bacillati</taxon>
        <taxon>Actinomycetota</taxon>
        <taxon>Actinomycetes</taxon>
        <taxon>Mycobacteriales</taxon>
        <taxon>Fodinicola</taxon>
    </lineage>
</organism>
<dbReference type="InterPro" id="IPR036271">
    <property type="entry name" value="Tet_transcr_reg_TetR-rel_C_sf"/>
</dbReference>
<comment type="caution">
    <text evidence="4">The sequence shown here is derived from an EMBL/GenBank/DDBJ whole genome shotgun (WGS) entry which is preliminary data.</text>
</comment>
<protein>
    <submittedName>
        <fullName evidence="4">TetR/AcrR family transcriptional regulator</fullName>
    </submittedName>
</protein>
<keyword evidence="5" id="KW-1185">Reference proteome</keyword>
<gene>
    <name evidence="4" type="ORF">GCM10009765_77460</name>
</gene>
<dbReference type="Proteomes" id="UP001500618">
    <property type="component" value="Unassembled WGS sequence"/>
</dbReference>
<dbReference type="InterPro" id="IPR023772">
    <property type="entry name" value="DNA-bd_HTH_TetR-type_CS"/>
</dbReference>
<accession>A0ABN2J3Y2</accession>
<evidence type="ECO:0000259" key="3">
    <source>
        <dbReference type="PROSITE" id="PS50977"/>
    </source>
</evidence>
<dbReference type="SUPFAM" id="SSF48498">
    <property type="entry name" value="Tetracyclin repressor-like, C-terminal domain"/>
    <property type="match status" value="1"/>
</dbReference>
<dbReference type="PROSITE" id="PS50977">
    <property type="entry name" value="HTH_TETR_2"/>
    <property type="match status" value="1"/>
</dbReference>
<dbReference type="Gene3D" id="1.10.357.10">
    <property type="entry name" value="Tetracycline Repressor, domain 2"/>
    <property type="match status" value="1"/>
</dbReference>
<dbReference type="InterPro" id="IPR050109">
    <property type="entry name" value="HTH-type_TetR-like_transc_reg"/>
</dbReference>
<dbReference type="InterPro" id="IPR009057">
    <property type="entry name" value="Homeodomain-like_sf"/>
</dbReference>
<dbReference type="Gene3D" id="1.10.10.60">
    <property type="entry name" value="Homeodomain-like"/>
    <property type="match status" value="1"/>
</dbReference>
<feature type="DNA-binding region" description="H-T-H motif" evidence="2">
    <location>
        <begin position="36"/>
        <end position="55"/>
    </location>
</feature>
<dbReference type="PROSITE" id="PS01081">
    <property type="entry name" value="HTH_TETR_1"/>
    <property type="match status" value="1"/>
</dbReference>
<evidence type="ECO:0000313" key="5">
    <source>
        <dbReference type="Proteomes" id="UP001500618"/>
    </source>
</evidence>
<reference evidence="4 5" key="1">
    <citation type="journal article" date="2019" name="Int. J. Syst. Evol. Microbiol.">
        <title>The Global Catalogue of Microorganisms (GCM) 10K type strain sequencing project: providing services to taxonomists for standard genome sequencing and annotation.</title>
        <authorList>
            <consortium name="The Broad Institute Genomics Platform"/>
            <consortium name="The Broad Institute Genome Sequencing Center for Infectious Disease"/>
            <person name="Wu L."/>
            <person name="Ma J."/>
        </authorList>
    </citation>
    <scope>NUCLEOTIDE SEQUENCE [LARGE SCALE GENOMIC DNA]</scope>
    <source>
        <strain evidence="4 5">JCM 14718</strain>
    </source>
</reference>